<dbReference type="SUPFAM" id="SSF55347">
    <property type="entry name" value="Glyceraldehyde-3-phosphate dehydrogenase-like, C-terminal domain"/>
    <property type="match status" value="1"/>
</dbReference>
<proteinExistence type="predicted"/>
<dbReference type="EMBL" id="CP091430">
    <property type="protein sequence ID" value="UVI30958.1"/>
    <property type="molecule type" value="Genomic_DNA"/>
</dbReference>
<feature type="domain" description="Gfo/Idh/MocA-like oxidoreductase N-terminal" evidence="2">
    <location>
        <begin position="4"/>
        <end position="117"/>
    </location>
</feature>
<reference evidence="4" key="1">
    <citation type="submission" date="2022-01" db="EMBL/GenBank/DDBJ databases">
        <title>Paenibacillus spongiae sp. nov., isolated from marine sponge.</title>
        <authorList>
            <person name="Li Z."/>
            <person name="Zhang M."/>
        </authorList>
    </citation>
    <scope>NUCLEOTIDE SEQUENCE</scope>
    <source>
        <strain evidence="4">PHS-Z3</strain>
    </source>
</reference>
<dbReference type="Pfam" id="PF01408">
    <property type="entry name" value="GFO_IDH_MocA"/>
    <property type="match status" value="1"/>
</dbReference>
<dbReference type="PANTHER" id="PTHR43818:SF11">
    <property type="entry name" value="BCDNA.GH03377"/>
    <property type="match status" value="1"/>
</dbReference>
<feature type="domain" description="GFO/IDH/MocA-like oxidoreductase" evidence="3">
    <location>
        <begin position="131"/>
        <end position="257"/>
    </location>
</feature>
<name>A0ABY5SFB6_9BACL</name>
<keyword evidence="5" id="KW-1185">Reference proteome</keyword>
<evidence type="ECO:0000313" key="5">
    <source>
        <dbReference type="Proteomes" id="UP001057877"/>
    </source>
</evidence>
<organism evidence="4 5">
    <name type="scientific">Paenibacillus spongiae</name>
    <dbReference type="NCBI Taxonomy" id="2909671"/>
    <lineage>
        <taxon>Bacteria</taxon>
        <taxon>Bacillati</taxon>
        <taxon>Bacillota</taxon>
        <taxon>Bacilli</taxon>
        <taxon>Bacillales</taxon>
        <taxon>Paenibacillaceae</taxon>
        <taxon>Paenibacillus</taxon>
    </lineage>
</organism>
<dbReference type="RefSeq" id="WP_258387021.1">
    <property type="nucleotide sequence ID" value="NZ_CP091430.1"/>
</dbReference>
<dbReference type="Pfam" id="PF22725">
    <property type="entry name" value="GFO_IDH_MocA_C3"/>
    <property type="match status" value="1"/>
</dbReference>
<dbReference type="InterPro" id="IPR000683">
    <property type="entry name" value="Gfo/Idh/MocA-like_OxRdtase_N"/>
</dbReference>
<dbReference type="InterPro" id="IPR055170">
    <property type="entry name" value="GFO_IDH_MocA-like_dom"/>
</dbReference>
<dbReference type="PANTHER" id="PTHR43818">
    <property type="entry name" value="BCDNA.GH03377"/>
    <property type="match status" value="1"/>
</dbReference>
<evidence type="ECO:0000313" key="4">
    <source>
        <dbReference type="EMBL" id="UVI30958.1"/>
    </source>
</evidence>
<accession>A0ABY5SFB6</accession>
<evidence type="ECO:0000259" key="3">
    <source>
        <dbReference type="Pfam" id="PF22725"/>
    </source>
</evidence>
<gene>
    <name evidence="4" type="ORF">L1F29_03580</name>
</gene>
<keyword evidence="1" id="KW-0560">Oxidoreductase</keyword>
<dbReference type="InterPro" id="IPR050463">
    <property type="entry name" value="Gfo/Idh/MocA_oxidrdct_glycsds"/>
</dbReference>
<sequence length="352" mass="38346">MSKVRVAVVGCGSVSHSYLPQLKKSASVDVVAVCDNQIERAKKHADEFGVNAYFDDIDKMLGEVKIDLMVNLTSMNMHAPFNKKALEKGINVWCEKPIATNLSDAYELLDIAKQKGVGMWGAPCTLLSPQYKQMSKIISSGQIGKACTAHGLYGWEGPSWGQWFYKKGGGALFDLGIYNITTLTGLLGPVQSVVAMAEAAIPERIVDGELTKVEADDNTAIIMDHGNGVMSVVQTGFVYKHQMDDWTIQVIGTEGTLAMEGYDWDPKGVRVFTSESGKWDTIAQDQGDYHWAGGATYVAECMAAGKQPIFYGEHALHALEIMVATLKAAETGRRVKIESTFPWAEHVAGITK</sequence>
<dbReference type="InterPro" id="IPR036291">
    <property type="entry name" value="NAD(P)-bd_dom_sf"/>
</dbReference>
<evidence type="ECO:0000256" key="1">
    <source>
        <dbReference type="ARBA" id="ARBA00023002"/>
    </source>
</evidence>
<protein>
    <submittedName>
        <fullName evidence="4">Gfo/Idh/MocA family oxidoreductase</fullName>
    </submittedName>
</protein>
<dbReference type="SUPFAM" id="SSF51735">
    <property type="entry name" value="NAD(P)-binding Rossmann-fold domains"/>
    <property type="match status" value="1"/>
</dbReference>
<evidence type="ECO:0000259" key="2">
    <source>
        <dbReference type="Pfam" id="PF01408"/>
    </source>
</evidence>
<dbReference type="Gene3D" id="3.30.360.10">
    <property type="entry name" value="Dihydrodipicolinate Reductase, domain 2"/>
    <property type="match status" value="1"/>
</dbReference>
<dbReference type="Gene3D" id="3.40.50.720">
    <property type="entry name" value="NAD(P)-binding Rossmann-like Domain"/>
    <property type="match status" value="1"/>
</dbReference>
<dbReference type="Proteomes" id="UP001057877">
    <property type="component" value="Chromosome"/>
</dbReference>